<evidence type="ECO:0000256" key="1">
    <source>
        <dbReference type="ARBA" id="ARBA00022679"/>
    </source>
</evidence>
<reference evidence="5 6" key="1">
    <citation type="submission" date="2018-11" db="EMBL/GenBank/DDBJ databases">
        <authorList>
            <person name="Li F."/>
        </authorList>
    </citation>
    <scope>NUCLEOTIDE SEQUENCE [LARGE SCALE GENOMIC DNA]</scope>
    <source>
        <strain evidence="5 6">Gsoil 818</strain>
    </source>
</reference>
<dbReference type="GO" id="GO:0016747">
    <property type="term" value="F:acyltransferase activity, transferring groups other than amino-acyl groups"/>
    <property type="evidence" value="ECO:0007669"/>
    <property type="project" value="InterPro"/>
</dbReference>
<feature type="domain" description="N-acetyltransferase" evidence="4">
    <location>
        <begin position="19"/>
        <end position="187"/>
    </location>
</feature>
<proteinExistence type="inferred from homology"/>
<dbReference type="Pfam" id="PF13302">
    <property type="entry name" value="Acetyltransf_3"/>
    <property type="match status" value="1"/>
</dbReference>
<accession>A0A3N0GKX5</accession>
<dbReference type="PANTHER" id="PTHR43792:SF8">
    <property type="entry name" value="[RIBOSOMAL PROTEIN US5]-ALANINE N-ACETYLTRANSFERASE"/>
    <property type="match status" value="1"/>
</dbReference>
<dbReference type="Gene3D" id="3.40.630.30">
    <property type="match status" value="1"/>
</dbReference>
<evidence type="ECO:0000259" key="4">
    <source>
        <dbReference type="PROSITE" id="PS51186"/>
    </source>
</evidence>
<keyword evidence="2" id="KW-0012">Acyltransferase</keyword>
<gene>
    <name evidence="5" type="ORF">EFL26_18495</name>
</gene>
<organism evidence="5 6">
    <name type="scientific">Nocardioides pocheonensis</name>
    <dbReference type="NCBI Taxonomy" id="661485"/>
    <lineage>
        <taxon>Bacteria</taxon>
        <taxon>Bacillati</taxon>
        <taxon>Actinomycetota</taxon>
        <taxon>Actinomycetes</taxon>
        <taxon>Propionibacteriales</taxon>
        <taxon>Nocardioidaceae</taxon>
        <taxon>Nocardioides</taxon>
    </lineage>
</organism>
<evidence type="ECO:0000313" key="5">
    <source>
        <dbReference type="EMBL" id="RNM12812.1"/>
    </source>
</evidence>
<dbReference type="Proteomes" id="UP000279994">
    <property type="component" value="Unassembled WGS sequence"/>
</dbReference>
<dbReference type="InterPro" id="IPR016181">
    <property type="entry name" value="Acyl_CoA_acyltransferase"/>
</dbReference>
<dbReference type="OrthoDB" id="9132139at2"/>
<comment type="caution">
    <text evidence="5">The sequence shown here is derived from an EMBL/GenBank/DDBJ whole genome shotgun (WGS) entry which is preliminary data.</text>
</comment>
<evidence type="ECO:0000256" key="2">
    <source>
        <dbReference type="ARBA" id="ARBA00023315"/>
    </source>
</evidence>
<dbReference type="PANTHER" id="PTHR43792">
    <property type="entry name" value="GNAT FAMILY, PUTATIVE (AFU_ORTHOLOGUE AFUA_3G00765)-RELATED-RELATED"/>
    <property type="match status" value="1"/>
</dbReference>
<name>A0A3N0GKX5_9ACTN</name>
<keyword evidence="1 5" id="KW-0808">Transferase</keyword>
<evidence type="ECO:0000256" key="3">
    <source>
        <dbReference type="ARBA" id="ARBA00038502"/>
    </source>
</evidence>
<dbReference type="CDD" id="cd04301">
    <property type="entry name" value="NAT_SF"/>
    <property type="match status" value="1"/>
</dbReference>
<dbReference type="EMBL" id="RJSF01000044">
    <property type="protein sequence ID" value="RNM12812.1"/>
    <property type="molecule type" value="Genomic_DNA"/>
</dbReference>
<protein>
    <submittedName>
        <fullName evidence="5">N-acetyltransferase</fullName>
    </submittedName>
</protein>
<sequence length="196" mass="22137">MADLDDIAALSWPKHTERLTIRPVTPDDFKAMWAIRRQEPVGRWMGAESADFGPFCEFIATPDRMGKTLVVELDGQVIGDLMLAPEDPWSQVEVADQAKGVQAEIGWCLDPAVQGQGLATEAVRELVRLSFEELGFRRLVAHCFAANEPSWRLMERLGMRREAHTRQESLHRSGTWMDGLSYGLLADEWRDAQDRG</sequence>
<comment type="similarity">
    <text evidence="3">Belongs to the acetyltransferase family. RimJ subfamily.</text>
</comment>
<dbReference type="InterPro" id="IPR000182">
    <property type="entry name" value="GNAT_dom"/>
</dbReference>
<evidence type="ECO:0000313" key="6">
    <source>
        <dbReference type="Proteomes" id="UP000279994"/>
    </source>
</evidence>
<dbReference type="RefSeq" id="WP_123224572.1">
    <property type="nucleotide sequence ID" value="NZ_RJSF01000044.1"/>
</dbReference>
<dbReference type="AlphaFoldDB" id="A0A3N0GKX5"/>
<keyword evidence="6" id="KW-1185">Reference proteome</keyword>
<dbReference type="InterPro" id="IPR051531">
    <property type="entry name" value="N-acetyltransferase"/>
</dbReference>
<dbReference type="SUPFAM" id="SSF55729">
    <property type="entry name" value="Acyl-CoA N-acyltransferases (Nat)"/>
    <property type="match status" value="1"/>
</dbReference>
<dbReference type="PROSITE" id="PS51186">
    <property type="entry name" value="GNAT"/>
    <property type="match status" value="1"/>
</dbReference>